<dbReference type="Pfam" id="PF14081">
    <property type="entry name" value="DUF4262"/>
    <property type="match status" value="1"/>
</dbReference>
<dbReference type="InterPro" id="IPR025358">
    <property type="entry name" value="DUF4262"/>
</dbReference>
<accession>A0ABT2VW77</accession>
<dbReference type="RefSeq" id="WP_262996405.1">
    <property type="nucleotide sequence ID" value="NZ_JAOTJC010000016.1"/>
</dbReference>
<organism evidence="1 2">
    <name type="scientific">Alteromonas salexigens</name>
    <dbReference type="NCBI Taxonomy" id="2982530"/>
    <lineage>
        <taxon>Bacteria</taxon>
        <taxon>Pseudomonadati</taxon>
        <taxon>Pseudomonadota</taxon>
        <taxon>Gammaproteobacteria</taxon>
        <taxon>Alteromonadales</taxon>
        <taxon>Alteromonadaceae</taxon>
        <taxon>Alteromonas/Salinimonas group</taxon>
        <taxon>Alteromonas</taxon>
    </lineage>
</organism>
<sequence>MSKQKIMDRIKVDIDKRGRSVITVMGGQTYSVGEALAGREDIILTTPLQPELCTTLINDACQGLRDGTISGQKTDKVIKGFDVWLLPCSDELTAEYISAGAEFYLTQTDTPIEVRYLQLVLPDSNGKYPWEQGYDTKFTQPLLCRPPAH</sequence>
<dbReference type="EMBL" id="JAOTJC010000016">
    <property type="protein sequence ID" value="MCU7556094.1"/>
    <property type="molecule type" value="Genomic_DNA"/>
</dbReference>
<proteinExistence type="predicted"/>
<comment type="caution">
    <text evidence="1">The sequence shown here is derived from an EMBL/GenBank/DDBJ whole genome shotgun (WGS) entry which is preliminary data.</text>
</comment>
<dbReference type="Proteomes" id="UP001209257">
    <property type="component" value="Unassembled WGS sequence"/>
</dbReference>
<reference evidence="2" key="1">
    <citation type="submission" date="2023-07" db="EMBL/GenBank/DDBJ databases">
        <title>Study on multiphase classification of strain Alteromonas salexigens isolated from the Yellow Sea.</title>
        <authorList>
            <person name="Sun L."/>
        </authorList>
    </citation>
    <scope>NUCLEOTIDE SEQUENCE [LARGE SCALE GENOMIC DNA]</scope>
    <source>
        <strain evidence="2">ASW11-19</strain>
    </source>
</reference>
<name>A0ABT2VW77_9ALTE</name>
<protein>
    <submittedName>
        <fullName evidence="1">DUF4262 domain-containing protein</fullName>
    </submittedName>
</protein>
<keyword evidence="2" id="KW-1185">Reference proteome</keyword>
<gene>
    <name evidence="1" type="ORF">OCL06_15995</name>
</gene>
<evidence type="ECO:0000313" key="1">
    <source>
        <dbReference type="EMBL" id="MCU7556094.1"/>
    </source>
</evidence>
<evidence type="ECO:0000313" key="2">
    <source>
        <dbReference type="Proteomes" id="UP001209257"/>
    </source>
</evidence>